<dbReference type="AlphaFoldDB" id="A6BGK5"/>
<evidence type="ECO:0000313" key="1">
    <source>
        <dbReference type="EMBL" id="EDM63108.1"/>
    </source>
</evidence>
<protein>
    <submittedName>
        <fullName evidence="1">TrpR family protein YerC/YecD</fullName>
    </submittedName>
</protein>
<dbReference type="SUPFAM" id="SSF48295">
    <property type="entry name" value="TrpR-like"/>
    <property type="match status" value="1"/>
</dbReference>
<dbReference type="InterPro" id="IPR038116">
    <property type="entry name" value="TrpR-like_sf"/>
</dbReference>
<accession>A6BGK5</accession>
<dbReference type="HOGENOM" id="CLU_147939_1_0_9"/>
<proteinExistence type="predicted"/>
<dbReference type="NCBIfam" id="TIGR02531">
    <property type="entry name" value="yecD_yerC"/>
    <property type="match status" value="1"/>
</dbReference>
<dbReference type="PANTHER" id="PTHR40080:SF1">
    <property type="entry name" value="TRPR-LIKE PROTEIN YERC_YECD"/>
    <property type="match status" value="1"/>
</dbReference>
<sequence length="131" mass="15015">MAKSYRFYEFSVLKCNSNESATKGDNAMSKKIRTEAVDYLFQGILSLEDKEECYTFFEDICTINELLSLSQRFEVAKMLREHKTYLEIAEKTGASTATISRVNRSLNYGNDGYDMVFERIGLGEAKEEKAE</sequence>
<organism evidence="1 2">
    <name type="scientific">Dorea longicatena DSM 13814</name>
    <dbReference type="NCBI Taxonomy" id="411462"/>
    <lineage>
        <taxon>Bacteria</taxon>
        <taxon>Bacillati</taxon>
        <taxon>Bacillota</taxon>
        <taxon>Clostridia</taxon>
        <taxon>Lachnospirales</taxon>
        <taxon>Lachnospiraceae</taxon>
        <taxon>Dorea</taxon>
    </lineage>
</organism>
<dbReference type="Pfam" id="PF01371">
    <property type="entry name" value="Trp_repressor"/>
    <property type="match status" value="1"/>
</dbReference>
<gene>
    <name evidence="1" type="ORF">DORLON_01427</name>
</gene>
<dbReference type="InterPro" id="IPR013368">
    <property type="entry name" value="YecD_YerC"/>
</dbReference>
<reference evidence="1 2" key="1">
    <citation type="submission" date="2007-03" db="EMBL/GenBank/DDBJ databases">
        <authorList>
            <person name="Fulton L."/>
            <person name="Clifton S."/>
            <person name="Fulton B."/>
            <person name="Xu J."/>
            <person name="Minx P."/>
            <person name="Pepin K.H."/>
            <person name="Johnson M."/>
            <person name="Thiruvilangam P."/>
            <person name="Bhonagiri V."/>
            <person name="Nash W.E."/>
            <person name="Mardis E.R."/>
            <person name="Wilson R.K."/>
        </authorList>
    </citation>
    <scope>NUCLEOTIDE SEQUENCE [LARGE SCALE GENOMIC DNA]</scope>
    <source>
        <strain evidence="1 2">DSM 13814</strain>
    </source>
</reference>
<dbReference type="Gene3D" id="1.10.1270.10">
    <property type="entry name" value="TrpR-like"/>
    <property type="match status" value="1"/>
</dbReference>
<dbReference type="GO" id="GO:0003700">
    <property type="term" value="F:DNA-binding transcription factor activity"/>
    <property type="evidence" value="ECO:0007669"/>
    <property type="project" value="InterPro"/>
</dbReference>
<dbReference type="Proteomes" id="UP000004016">
    <property type="component" value="Unassembled WGS sequence"/>
</dbReference>
<comment type="caution">
    <text evidence="1">The sequence shown here is derived from an EMBL/GenBank/DDBJ whole genome shotgun (WGS) entry which is preliminary data.</text>
</comment>
<dbReference type="PANTHER" id="PTHR40080">
    <property type="entry name" value="LMO1763 PROTEIN"/>
    <property type="match status" value="1"/>
</dbReference>
<dbReference type="GO" id="GO:0043565">
    <property type="term" value="F:sequence-specific DNA binding"/>
    <property type="evidence" value="ECO:0007669"/>
    <property type="project" value="InterPro"/>
</dbReference>
<dbReference type="eggNOG" id="COG4496">
    <property type="taxonomic scope" value="Bacteria"/>
</dbReference>
<evidence type="ECO:0000313" key="2">
    <source>
        <dbReference type="Proteomes" id="UP000004016"/>
    </source>
</evidence>
<dbReference type="InterPro" id="IPR000831">
    <property type="entry name" value="Trp_repress"/>
</dbReference>
<dbReference type="InterPro" id="IPR010921">
    <property type="entry name" value="Trp_repressor/repl_initiator"/>
</dbReference>
<reference evidence="1 2" key="2">
    <citation type="submission" date="2007-04" db="EMBL/GenBank/DDBJ databases">
        <title>Draft genome sequence of Dorea longicatena (DSM 13814).</title>
        <authorList>
            <person name="Sudarsanam P."/>
            <person name="Ley R."/>
            <person name="Guruge J."/>
            <person name="Turnbaugh P.J."/>
            <person name="Mahowald M."/>
            <person name="Liep D."/>
            <person name="Gordon J."/>
        </authorList>
    </citation>
    <scope>NUCLEOTIDE SEQUENCE [LARGE SCALE GENOMIC DNA]</scope>
    <source>
        <strain evidence="1 2">DSM 13814</strain>
    </source>
</reference>
<dbReference type="EMBL" id="AAXB02000006">
    <property type="protein sequence ID" value="EDM63108.1"/>
    <property type="molecule type" value="Genomic_DNA"/>
</dbReference>
<name>A6BGK5_9FIRM</name>